<protein>
    <submittedName>
        <fullName evidence="1">Uncharacterized protein</fullName>
    </submittedName>
</protein>
<gene>
    <name evidence="1" type="ORF">FA15DRAFT_71205</name>
</gene>
<evidence type="ECO:0000313" key="2">
    <source>
        <dbReference type="Proteomes" id="UP000307440"/>
    </source>
</evidence>
<evidence type="ECO:0000313" key="1">
    <source>
        <dbReference type="EMBL" id="TFK21632.1"/>
    </source>
</evidence>
<dbReference type="AlphaFoldDB" id="A0A5C3KMZ5"/>
<keyword evidence="2" id="KW-1185">Reference proteome</keyword>
<organism evidence="1 2">
    <name type="scientific">Coprinopsis marcescibilis</name>
    <name type="common">Agaric fungus</name>
    <name type="synonym">Psathyrella marcescibilis</name>
    <dbReference type="NCBI Taxonomy" id="230819"/>
    <lineage>
        <taxon>Eukaryota</taxon>
        <taxon>Fungi</taxon>
        <taxon>Dikarya</taxon>
        <taxon>Basidiomycota</taxon>
        <taxon>Agaricomycotina</taxon>
        <taxon>Agaricomycetes</taxon>
        <taxon>Agaricomycetidae</taxon>
        <taxon>Agaricales</taxon>
        <taxon>Agaricineae</taxon>
        <taxon>Psathyrellaceae</taxon>
        <taxon>Coprinopsis</taxon>
    </lineage>
</organism>
<sequence length="147" mass="16236">MLTTTLTIRLVFTIFLICFTGSTFGAALPNQFTLTLDTAFPCQGKFCTIRCPLHDKVGWGLSLSVTKPPQGRTVSTRQDRIVLRKGMGGDSEAEANDELRCQYPINTLDNRSMCVYSKTSGKLIRDQNMGSCLESVWSRMQPGTSVS</sequence>
<reference evidence="1 2" key="1">
    <citation type="journal article" date="2019" name="Nat. Ecol. Evol.">
        <title>Megaphylogeny resolves global patterns of mushroom evolution.</title>
        <authorList>
            <person name="Varga T."/>
            <person name="Krizsan K."/>
            <person name="Foldi C."/>
            <person name="Dima B."/>
            <person name="Sanchez-Garcia M."/>
            <person name="Sanchez-Ramirez S."/>
            <person name="Szollosi G.J."/>
            <person name="Szarkandi J.G."/>
            <person name="Papp V."/>
            <person name="Albert L."/>
            <person name="Andreopoulos W."/>
            <person name="Angelini C."/>
            <person name="Antonin V."/>
            <person name="Barry K.W."/>
            <person name="Bougher N.L."/>
            <person name="Buchanan P."/>
            <person name="Buyck B."/>
            <person name="Bense V."/>
            <person name="Catcheside P."/>
            <person name="Chovatia M."/>
            <person name="Cooper J."/>
            <person name="Damon W."/>
            <person name="Desjardin D."/>
            <person name="Finy P."/>
            <person name="Geml J."/>
            <person name="Haridas S."/>
            <person name="Hughes K."/>
            <person name="Justo A."/>
            <person name="Karasinski D."/>
            <person name="Kautmanova I."/>
            <person name="Kiss B."/>
            <person name="Kocsube S."/>
            <person name="Kotiranta H."/>
            <person name="LaButti K.M."/>
            <person name="Lechner B.E."/>
            <person name="Liimatainen K."/>
            <person name="Lipzen A."/>
            <person name="Lukacs Z."/>
            <person name="Mihaltcheva S."/>
            <person name="Morgado L.N."/>
            <person name="Niskanen T."/>
            <person name="Noordeloos M.E."/>
            <person name="Ohm R.A."/>
            <person name="Ortiz-Santana B."/>
            <person name="Ovrebo C."/>
            <person name="Racz N."/>
            <person name="Riley R."/>
            <person name="Savchenko A."/>
            <person name="Shiryaev A."/>
            <person name="Soop K."/>
            <person name="Spirin V."/>
            <person name="Szebenyi C."/>
            <person name="Tomsovsky M."/>
            <person name="Tulloss R.E."/>
            <person name="Uehling J."/>
            <person name="Grigoriev I.V."/>
            <person name="Vagvolgyi C."/>
            <person name="Papp T."/>
            <person name="Martin F.M."/>
            <person name="Miettinen O."/>
            <person name="Hibbett D.S."/>
            <person name="Nagy L.G."/>
        </authorList>
    </citation>
    <scope>NUCLEOTIDE SEQUENCE [LARGE SCALE GENOMIC DNA]</scope>
    <source>
        <strain evidence="1 2">CBS 121175</strain>
    </source>
</reference>
<dbReference type="Proteomes" id="UP000307440">
    <property type="component" value="Unassembled WGS sequence"/>
</dbReference>
<proteinExistence type="predicted"/>
<dbReference type="EMBL" id="ML210262">
    <property type="protein sequence ID" value="TFK21632.1"/>
    <property type="molecule type" value="Genomic_DNA"/>
</dbReference>
<name>A0A5C3KMZ5_COPMA</name>
<accession>A0A5C3KMZ5</accession>